<feature type="domain" description="Glabrous enhancer-binding protein-like DBD" evidence="5">
    <location>
        <begin position="138"/>
        <end position="227"/>
    </location>
</feature>
<feature type="domain" description="Glabrous enhancer-binding protein-like C-terminal" evidence="6">
    <location>
        <begin position="255"/>
        <end position="319"/>
    </location>
</feature>
<evidence type="ECO:0000313" key="7">
    <source>
        <dbReference type="Proteomes" id="UP000694864"/>
    </source>
</evidence>
<dbReference type="InterPro" id="IPR053933">
    <property type="entry name" value="GeBP-like_C"/>
</dbReference>
<evidence type="ECO:0000256" key="4">
    <source>
        <dbReference type="SAM" id="MobiDB-lite"/>
    </source>
</evidence>
<dbReference type="Pfam" id="PF22757">
    <property type="entry name" value="GeBP-like_C"/>
    <property type="match status" value="1"/>
</dbReference>
<feature type="compositionally biased region" description="Acidic residues" evidence="4">
    <location>
        <begin position="72"/>
        <end position="82"/>
    </location>
</feature>
<gene>
    <name evidence="8" type="primary">LOC104719101</name>
</gene>
<organism evidence="7 8">
    <name type="scientific">Camelina sativa</name>
    <name type="common">False flax</name>
    <name type="synonym">Myagrum sativum</name>
    <dbReference type="NCBI Taxonomy" id="90675"/>
    <lineage>
        <taxon>Eukaryota</taxon>
        <taxon>Viridiplantae</taxon>
        <taxon>Streptophyta</taxon>
        <taxon>Embryophyta</taxon>
        <taxon>Tracheophyta</taxon>
        <taxon>Spermatophyta</taxon>
        <taxon>Magnoliopsida</taxon>
        <taxon>eudicotyledons</taxon>
        <taxon>Gunneridae</taxon>
        <taxon>Pentapetalae</taxon>
        <taxon>rosids</taxon>
        <taxon>malvids</taxon>
        <taxon>Brassicales</taxon>
        <taxon>Brassicaceae</taxon>
        <taxon>Camelineae</taxon>
        <taxon>Camelina</taxon>
    </lineage>
</organism>
<dbReference type="PANTHER" id="PTHR31662">
    <property type="entry name" value="BNAANNG10740D PROTEIN-RELATED"/>
    <property type="match status" value="1"/>
</dbReference>
<name>A0ABM0U3G3_CAMSA</name>
<feature type="compositionally biased region" description="Acidic residues" evidence="4">
    <location>
        <begin position="20"/>
        <end position="34"/>
    </location>
</feature>
<evidence type="ECO:0000313" key="8">
    <source>
        <dbReference type="RefSeq" id="XP_010435246.1"/>
    </source>
</evidence>
<keyword evidence="7" id="KW-1185">Reference proteome</keyword>
<dbReference type="InterPro" id="IPR007592">
    <property type="entry name" value="GEBP"/>
</dbReference>
<keyword evidence="2" id="KW-0805">Transcription regulation</keyword>
<evidence type="ECO:0000256" key="2">
    <source>
        <dbReference type="ARBA" id="ARBA00023015"/>
    </source>
</evidence>
<dbReference type="GeneID" id="104719101"/>
<evidence type="ECO:0000256" key="1">
    <source>
        <dbReference type="ARBA" id="ARBA00010820"/>
    </source>
</evidence>
<feature type="compositionally biased region" description="Basic and acidic residues" evidence="4">
    <location>
        <begin position="110"/>
        <end position="130"/>
    </location>
</feature>
<reference evidence="8" key="2">
    <citation type="submission" date="2025-08" db="UniProtKB">
        <authorList>
            <consortium name="RefSeq"/>
        </authorList>
    </citation>
    <scope>IDENTIFICATION</scope>
    <source>
        <tissue evidence="8">Leaf</tissue>
    </source>
</reference>
<sequence length="323" mass="35682">MAKKVLNPLEDPPTASSSSGDEEVETLSGEEDVEQTSNSSSSSSSSEEEDDPKDLATPKTLKTPPANASSTESEDSESESEPSPEKTIAVVVTTKPKKNESTAAKPGKKRGSEAETTSKDMHVKKAKKVSGDDEKKLFQRLWSEDDETSLLQGMIDFKAEKGTSPYDDMNGFFDMAKNNISFDVSKIQFGDKIRSLKKKYFAKQKKKSGLESSHDKKCLELAKYIWGSDGKLKKFGGDNVGEEVILGGDSESLSLFEKSFLVRTIAGLGVDEFSVKEKWSKVSLETKKRIEEKLKLVEAKEYELLRLKSDTLKEVAYVMTRGI</sequence>
<evidence type="ECO:0000256" key="3">
    <source>
        <dbReference type="ARBA" id="ARBA00023163"/>
    </source>
</evidence>
<comment type="similarity">
    <text evidence="1">Belongs to the GeBP family.</text>
</comment>
<feature type="region of interest" description="Disordered" evidence="4">
    <location>
        <begin position="1"/>
        <end position="130"/>
    </location>
</feature>
<accession>A0ABM0U3G3</accession>
<dbReference type="RefSeq" id="XP_010435246.1">
    <property type="nucleotide sequence ID" value="XM_010436944.2"/>
</dbReference>
<dbReference type="InterPro" id="IPR053932">
    <property type="entry name" value="GeBP-like_DBD"/>
</dbReference>
<keyword evidence="3" id="KW-0804">Transcription</keyword>
<dbReference type="PANTHER" id="PTHR31662:SF68">
    <property type="entry name" value="DNA-BINDING STOREKEEPER PROTEIN TRANSCRIPTIONAL REGULATOR-LIKE PROTEIN-RELATED"/>
    <property type="match status" value="1"/>
</dbReference>
<proteinExistence type="inferred from homology"/>
<reference evidence="7" key="1">
    <citation type="journal article" date="2014" name="Nat. Commun.">
        <title>The emerging biofuel crop Camelina sativa retains a highly undifferentiated hexaploid genome structure.</title>
        <authorList>
            <person name="Kagale S."/>
            <person name="Koh C."/>
            <person name="Nixon J."/>
            <person name="Bollina V."/>
            <person name="Clarke W.E."/>
            <person name="Tuteja R."/>
            <person name="Spillane C."/>
            <person name="Robinson S.J."/>
            <person name="Links M.G."/>
            <person name="Clarke C."/>
            <person name="Higgins E.E."/>
            <person name="Huebert T."/>
            <person name="Sharpe A.G."/>
            <person name="Parkin I.A."/>
        </authorList>
    </citation>
    <scope>NUCLEOTIDE SEQUENCE [LARGE SCALE GENOMIC DNA]</scope>
    <source>
        <strain evidence="7">cv. DH55</strain>
    </source>
</reference>
<dbReference type="Proteomes" id="UP000694864">
    <property type="component" value="Chromosome 10"/>
</dbReference>
<evidence type="ECO:0000259" key="6">
    <source>
        <dbReference type="Pfam" id="PF22757"/>
    </source>
</evidence>
<dbReference type="Pfam" id="PF04504">
    <property type="entry name" value="GeBP-like_DBD"/>
    <property type="match status" value="1"/>
</dbReference>
<evidence type="ECO:0000259" key="5">
    <source>
        <dbReference type="Pfam" id="PF04504"/>
    </source>
</evidence>
<protein>
    <submittedName>
        <fullName evidence="8">Probable transcription factor At1g44810</fullName>
    </submittedName>
</protein>